<dbReference type="Pfam" id="PF02518">
    <property type="entry name" value="HATPase_c"/>
    <property type="match status" value="1"/>
</dbReference>
<dbReference type="InterPro" id="IPR005467">
    <property type="entry name" value="His_kinase_dom"/>
</dbReference>
<feature type="compositionally biased region" description="Basic and acidic residues" evidence="7">
    <location>
        <begin position="125"/>
        <end position="147"/>
    </location>
</feature>
<evidence type="ECO:0000256" key="5">
    <source>
        <dbReference type="ARBA" id="ARBA00022777"/>
    </source>
</evidence>
<dbReference type="InterPro" id="IPR036641">
    <property type="entry name" value="HPT_dom_sf"/>
</dbReference>
<dbReference type="RefSeq" id="WP_236891299.1">
    <property type="nucleotide sequence ID" value="NZ_AP024488.1"/>
</dbReference>
<dbReference type="PROSITE" id="PS50109">
    <property type="entry name" value="HIS_KIN"/>
    <property type="match status" value="1"/>
</dbReference>
<feature type="domain" description="Histidine kinase" evidence="8">
    <location>
        <begin position="217"/>
        <end position="428"/>
    </location>
</feature>
<dbReference type="InterPro" id="IPR036890">
    <property type="entry name" value="HATPase_C_sf"/>
</dbReference>
<dbReference type="SMART" id="SM01231">
    <property type="entry name" value="H-kinase_dim"/>
    <property type="match status" value="1"/>
</dbReference>
<dbReference type="Gene3D" id="1.10.287.560">
    <property type="entry name" value="Histidine kinase CheA-like, homodimeric domain"/>
    <property type="match status" value="1"/>
</dbReference>
<evidence type="ECO:0000259" key="9">
    <source>
        <dbReference type="PROSITE" id="PS50851"/>
    </source>
</evidence>
<dbReference type="PANTHER" id="PTHR43395">
    <property type="entry name" value="SENSOR HISTIDINE KINASE CHEA"/>
    <property type="match status" value="1"/>
</dbReference>
<dbReference type="SUPFAM" id="SSF55874">
    <property type="entry name" value="ATPase domain of HSP90 chaperone/DNA topoisomerase II/histidine kinase"/>
    <property type="match status" value="1"/>
</dbReference>
<reference evidence="11 12" key="1">
    <citation type="submission" date="2021-02" db="EMBL/GenBank/DDBJ databases">
        <title>Complete genome of Desulfoluna sp. strain ASN36.</title>
        <authorList>
            <person name="Takahashi A."/>
            <person name="Kojima H."/>
            <person name="Fukui M."/>
        </authorList>
    </citation>
    <scope>NUCLEOTIDE SEQUENCE [LARGE SCALE GENOMIC DNA]</scope>
    <source>
        <strain evidence="11 12">ASN36</strain>
    </source>
</reference>
<dbReference type="Pfam" id="PF02895">
    <property type="entry name" value="H-kinase_dim"/>
    <property type="match status" value="1"/>
</dbReference>
<evidence type="ECO:0000256" key="2">
    <source>
        <dbReference type="ARBA" id="ARBA00012438"/>
    </source>
</evidence>
<dbReference type="InterPro" id="IPR003594">
    <property type="entry name" value="HATPase_dom"/>
</dbReference>
<dbReference type="EC" id="2.7.13.3" evidence="2"/>
<evidence type="ECO:0000259" key="8">
    <source>
        <dbReference type="PROSITE" id="PS50109"/>
    </source>
</evidence>
<dbReference type="InterPro" id="IPR008207">
    <property type="entry name" value="Sig_transdc_His_kin_Hpt_dom"/>
</dbReference>
<name>A0ABM7PBS8_9BACT</name>
<dbReference type="InterPro" id="IPR036061">
    <property type="entry name" value="CheW-like_dom_sf"/>
</dbReference>
<dbReference type="Gene3D" id="1.20.120.160">
    <property type="entry name" value="HPT domain"/>
    <property type="match status" value="1"/>
</dbReference>
<feature type="domain" description="HPt" evidence="10">
    <location>
        <begin position="8"/>
        <end position="107"/>
    </location>
</feature>
<dbReference type="SUPFAM" id="SSF47384">
    <property type="entry name" value="Homodimeric domain of signal transducing histidine kinase"/>
    <property type="match status" value="1"/>
</dbReference>
<evidence type="ECO:0000313" key="11">
    <source>
        <dbReference type="EMBL" id="BCS95006.1"/>
    </source>
</evidence>
<dbReference type="PANTHER" id="PTHR43395:SF1">
    <property type="entry name" value="CHEMOTAXIS PROTEIN CHEA"/>
    <property type="match status" value="1"/>
</dbReference>
<evidence type="ECO:0000256" key="7">
    <source>
        <dbReference type="SAM" id="MobiDB-lite"/>
    </source>
</evidence>
<dbReference type="InterPro" id="IPR004105">
    <property type="entry name" value="CheA-like_dim"/>
</dbReference>
<dbReference type="PRINTS" id="PR00344">
    <property type="entry name" value="BCTRLSENSOR"/>
</dbReference>
<evidence type="ECO:0000259" key="10">
    <source>
        <dbReference type="PROSITE" id="PS50894"/>
    </source>
</evidence>
<keyword evidence="5" id="KW-0418">Kinase</keyword>
<dbReference type="InterPro" id="IPR036097">
    <property type="entry name" value="HisK_dim/P_sf"/>
</dbReference>
<dbReference type="Gene3D" id="2.40.50.180">
    <property type="entry name" value="CheA-289, Domain 4"/>
    <property type="match status" value="1"/>
</dbReference>
<dbReference type="InterPro" id="IPR002545">
    <property type="entry name" value="CheW-lke_dom"/>
</dbReference>
<organism evidence="11 12">
    <name type="scientific">Desulfoluna limicola</name>
    <dbReference type="NCBI Taxonomy" id="2810562"/>
    <lineage>
        <taxon>Bacteria</taxon>
        <taxon>Pseudomonadati</taxon>
        <taxon>Thermodesulfobacteriota</taxon>
        <taxon>Desulfobacteria</taxon>
        <taxon>Desulfobacterales</taxon>
        <taxon>Desulfolunaceae</taxon>
        <taxon>Desulfoluna</taxon>
    </lineage>
</organism>
<dbReference type="Proteomes" id="UP001320148">
    <property type="component" value="Chromosome"/>
</dbReference>
<feature type="domain" description="CheW-like" evidence="9">
    <location>
        <begin position="647"/>
        <end position="776"/>
    </location>
</feature>
<comment type="caution">
    <text evidence="6">Lacks conserved residue(s) required for the propagation of feature annotation.</text>
</comment>
<evidence type="ECO:0000256" key="4">
    <source>
        <dbReference type="ARBA" id="ARBA00022679"/>
    </source>
</evidence>
<keyword evidence="12" id="KW-1185">Reference proteome</keyword>
<evidence type="ECO:0000256" key="3">
    <source>
        <dbReference type="ARBA" id="ARBA00022553"/>
    </source>
</evidence>
<dbReference type="SUPFAM" id="SSF50341">
    <property type="entry name" value="CheW-like"/>
    <property type="match status" value="3"/>
</dbReference>
<feature type="compositionally biased region" description="Low complexity" evidence="7">
    <location>
        <begin position="524"/>
        <end position="537"/>
    </location>
</feature>
<dbReference type="PROSITE" id="PS50851">
    <property type="entry name" value="CHEW"/>
    <property type="match status" value="2"/>
</dbReference>
<gene>
    <name evidence="11" type="ORF">DSLASN_06380</name>
</gene>
<feature type="region of interest" description="Disordered" evidence="7">
    <location>
        <begin position="124"/>
        <end position="158"/>
    </location>
</feature>
<sequence length="776" mass="84570">MIRNDDETQQMYITDSLAILSGLDGRLLTLGQAVSDIDPELLDSFFQPITTIRMGAAFTGFSAVKDMAHELERLLKELKTGALIPSPAVVETILGGFETIRTLLDTPELLTEERVMQQIVTLSELESKADQAPPHDRNTAHEPEQGHTTHQAQAFQEDKRRTMGSLEELLSDSDTGTKPQTSIRVGVNLLDTLMTLAGELVLSRNQLVQGVSAGNGQTLEAASQRIDMITSELQEAIMQTRMQPIGGLFTTFNRVIRDLARDLNKSIHLSIEGKEVELDKTILETIAAPLTHLVRSAVEHGIEPPEVRKMAGKSPEGQIRMRAFQEADQVNIEISDDGKGFDGDSLILAAVSKGLLTEKQADAMNDSEKRALIFLPGIATTSQATEHPVKEAGMDLVKATLDTLGGTIDVDSEHGRGTTFRIRLPLTLAIVPSQIITAGDERFAIPQVNLDELIRIPAAQVKERIEKVGNANVLRLRGNLLPVLSLARLLDIDRYYVDPSDGKRRLDRRTSIADRRSARRPSEQSEQSQSDTAQAESTHQGRAGGDRRVRAESALNIAVVSAGSFKYGLVVDRLQDSEEIVVKPLGRHLKGCEGCSGATIMGDGRVALILEVASLARMAGLNTQVDAADRTGHSVAAGKSKEDETNRTSLLLFRNLESEQFAVPLSFVERTERVPSSDIETVGGKRVLQYRGGSLPLYELSDAVSVAPLPDRAKREVIVFKTEKQEMGLLVSPPVDTVEVDLVLDTETIQQKGITGSIIVGGHITPIVDIQEFANT</sequence>
<evidence type="ECO:0000256" key="6">
    <source>
        <dbReference type="PROSITE-ProRule" id="PRU00110"/>
    </source>
</evidence>
<dbReference type="Gene3D" id="3.30.565.10">
    <property type="entry name" value="Histidine kinase-like ATPase, C-terminal domain"/>
    <property type="match status" value="1"/>
</dbReference>
<feature type="domain" description="CheW-like" evidence="9">
    <location>
        <begin position="430"/>
        <end position="621"/>
    </location>
</feature>
<dbReference type="Gene3D" id="2.30.30.40">
    <property type="entry name" value="SH3 Domains"/>
    <property type="match status" value="1"/>
</dbReference>
<dbReference type="SMART" id="SM00387">
    <property type="entry name" value="HATPase_c"/>
    <property type="match status" value="1"/>
</dbReference>
<dbReference type="SMART" id="SM00260">
    <property type="entry name" value="CheW"/>
    <property type="match status" value="2"/>
</dbReference>
<feature type="region of interest" description="Disordered" evidence="7">
    <location>
        <begin position="507"/>
        <end position="547"/>
    </location>
</feature>
<dbReference type="SUPFAM" id="SSF47226">
    <property type="entry name" value="Histidine-containing phosphotransfer domain, HPT domain"/>
    <property type="match status" value="1"/>
</dbReference>
<dbReference type="InterPro" id="IPR051315">
    <property type="entry name" value="Bact_Chemotaxis_CheA"/>
</dbReference>
<accession>A0ABM7PBS8</accession>
<feature type="compositionally biased region" description="Basic and acidic residues" evidence="7">
    <location>
        <begin position="507"/>
        <end position="523"/>
    </location>
</feature>
<dbReference type="EMBL" id="AP024488">
    <property type="protein sequence ID" value="BCS95006.1"/>
    <property type="molecule type" value="Genomic_DNA"/>
</dbReference>
<evidence type="ECO:0000313" key="12">
    <source>
        <dbReference type="Proteomes" id="UP001320148"/>
    </source>
</evidence>
<dbReference type="Pfam" id="PF01584">
    <property type="entry name" value="CheW"/>
    <property type="match status" value="3"/>
</dbReference>
<proteinExistence type="predicted"/>
<dbReference type="InterPro" id="IPR037006">
    <property type="entry name" value="CheA-like_homodim_sf"/>
</dbReference>
<evidence type="ECO:0000256" key="1">
    <source>
        <dbReference type="ARBA" id="ARBA00000085"/>
    </source>
</evidence>
<keyword evidence="4" id="KW-0808">Transferase</keyword>
<protein>
    <recommendedName>
        <fullName evidence="2">histidine kinase</fullName>
        <ecNumber evidence="2">2.7.13.3</ecNumber>
    </recommendedName>
</protein>
<dbReference type="PROSITE" id="PS50894">
    <property type="entry name" value="HPT"/>
    <property type="match status" value="1"/>
</dbReference>
<comment type="catalytic activity">
    <reaction evidence="1">
        <text>ATP + protein L-histidine = ADP + protein N-phospho-L-histidine.</text>
        <dbReference type="EC" id="2.7.13.3"/>
    </reaction>
</comment>
<dbReference type="InterPro" id="IPR004358">
    <property type="entry name" value="Sig_transdc_His_kin-like_C"/>
</dbReference>
<keyword evidence="3" id="KW-0597">Phosphoprotein</keyword>